<feature type="region of interest" description="Disordered" evidence="1">
    <location>
        <begin position="29"/>
        <end position="109"/>
    </location>
</feature>
<organism evidence="2 3">
    <name type="scientific">Branchiostoma lanceolatum</name>
    <name type="common">Common lancelet</name>
    <name type="synonym">Amphioxus lanceolatum</name>
    <dbReference type="NCBI Taxonomy" id="7740"/>
    <lineage>
        <taxon>Eukaryota</taxon>
        <taxon>Metazoa</taxon>
        <taxon>Chordata</taxon>
        <taxon>Cephalochordata</taxon>
        <taxon>Leptocardii</taxon>
        <taxon>Amphioxiformes</taxon>
        <taxon>Branchiostomatidae</taxon>
        <taxon>Branchiostoma</taxon>
    </lineage>
</organism>
<sequence>MSTAHLTTPAFTAAQYDYVPAKENYAYAEGIGADGDSSSPPPVANRPPAPPPVANRPPLALNNEERRTQATDRRHETAMEMRSRMRPELRRQDRIEGRARGDDDLSRDSAYTELKYGYLPLNTRDTSAGASATADTAVADKYGYLKPVNQARQNNQRGQPNNPYGNDNRHNPAYTSEIPTPDYDKLPRDTRL</sequence>
<evidence type="ECO:0000313" key="3">
    <source>
        <dbReference type="Proteomes" id="UP000838412"/>
    </source>
</evidence>
<dbReference type="AlphaFoldDB" id="A0A8K0EF93"/>
<dbReference type="Proteomes" id="UP000838412">
    <property type="component" value="Chromosome 17"/>
</dbReference>
<accession>A0A8K0EF93</accession>
<feature type="compositionally biased region" description="Basic and acidic residues" evidence="1">
    <location>
        <begin position="63"/>
        <end position="107"/>
    </location>
</feature>
<feature type="compositionally biased region" description="Basic and acidic residues" evidence="1">
    <location>
        <begin position="182"/>
        <end position="192"/>
    </location>
</feature>
<feature type="compositionally biased region" description="Low complexity" evidence="1">
    <location>
        <begin position="149"/>
        <end position="166"/>
    </location>
</feature>
<evidence type="ECO:0000256" key="1">
    <source>
        <dbReference type="SAM" id="MobiDB-lite"/>
    </source>
</evidence>
<protein>
    <submittedName>
        <fullName evidence="2">Hypp8361 protein</fullName>
    </submittedName>
</protein>
<dbReference type="EMBL" id="OV696702">
    <property type="protein sequence ID" value="CAH1248708.1"/>
    <property type="molecule type" value="Genomic_DNA"/>
</dbReference>
<feature type="compositionally biased region" description="Pro residues" evidence="1">
    <location>
        <begin position="39"/>
        <end position="55"/>
    </location>
</feature>
<gene>
    <name evidence="2" type="primary">Hypp8361</name>
    <name evidence="2" type="ORF">BLAG_LOCUS10016</name>
</gene>
<name>A0A8K0EF93_BRALA</name>
<feature type="region of interest" description="Disordered" evidence="1">
    <location>
        <begin position="144"/>
        <end position="192"/>
    </location>
</feature>
<evidence type="ECO:0000313" key="2">
    <source>
        <dbReference type="EMBL" id="CAH1248708.1"/>
    </source>
</evidence>
<reference evidence="2" key="1">
    <citation type="submission" date="2022-01" db="EMBL/GenBank/DDBJ databases">
        <authorList>
            <person name="Braso-Vives M."/>
        </authorList>
    </citation>
    <scope>NUCLEOTIDE SEQUENCE</scope>
</reference>
<proteinExistence type="predicted"/>
<keyword evidence="3" id="KW-1185">Reference proteome</keyword>